<organism evidence="2 4">
    <name type="scientific">Xanthomonas dyei</name>
    <dbReference type="NCBI Taxonomy" id="743699"/>
    <lineage>
        <taxon>Bacteria</taxon>
        <taxon>Pseudomonadati</taxon>
        <taxon>Pseudomonadota</taxon>
        <taxon>Gammaproteobacteria</taxon>
        <taxon>Lysobacterales</taxon>
        <taxon>Lysobacteraceae</taxon>
        <taxon>Xanthomonas</taxon>
    </lineage>
</organism>
<evidence type="ECO:0000256" key="1">
    <source>
        <dbReference type="SAM" id="SignalP"/>
    </source>
</evidence>
<evidence type="ECO:0000313" key="3">
    <source>
        <dbReference type="EMBL" id="WOB27346.1"/>
    </source>
</evidence>
<dbReference type="EMBL" id="CP103840">
    <property type="protein sequence ID" value="WOB27346.1"/>
    <property type="molecule type" value="Genomic_DNA"/>
</dbReference>
<keyword evidence="5" id="KW-1185">Reference proteome</keyword>
<evidence type="ECO:0000313" key="5">
    <source>
        <dbReference type="Proteomes" id="UP001304534"/>
    </source>
</evidence>
<reference evidence="2 4" key="1">
    <citation type="submission" date="2016-08" db="EMBL/GenBank/DDBJ databases">
        <authorList>
            <person name="Seilhamer J.J."/>
        </authorList>
    </citation>
    <scope>NUCLEOTIDE SEQUENCE [LARGE SCALE GENOMIC DNA]</scope>
    <source>
        <strain evidence="2 4">CFBP7245</strain>
    </source>
</reference>
<reference evidence="3 5" key="2">
    <citation type="submission" date="2022-08" db="EMBL/GenBank/DDBJ databases">
        <title>Whole genome sequencing-based tracing of a 2022 introduction and outbreak of Xanthomonas hortorum pv. pelargonii.</title>
        <authorList>
            <person name="Iruegas-Bocardo F."/>
            <person name="Weisberg A.K."/>
            <person name="Riutta E.R."/>
            <person name="Kilday K."/>
            <person name="Bonkowski J.C."/>
            <person name="Creswell T."/>
            <person name="Daughtrey M.L."/>
            <person name="Rane K."/>
            <person name="Grunwald N.J."/>
            <person name="Chang J.H."/>
            <person name="Putnam M.L."/>
        </authorList>
    </citation>
    <scope>NUCLEOTIDE SEQUENCE [LARGE SCALE GENOMIC DNA]</scope>
    <source>
        <strain evidence="3 5">22-325</strain>
    </source>
</reference>
<protein>
    <recommendedName>
        <fullName evidence="6">Secreted protein</fullName>
    </recommendedName>
</protein>
<accession>A0A2S7C794</accession>
<dbReference type="Proteomes" id="UP000238908">
    <property type="component" value="Unassembled WGS sequence"/>
</dbReference>
<dbReference type="Proteomes" id="UP001304534">
    <property type="component" value="Chromosome"/>
</dbReference>
<dbReference type="RefSeq" id="WP_104614940.1">
    <property type="nucleotide sequence ID" value="NZ_CP103837.1"/>
</dbReference>
<feature type="chain" id="PRO_5015658268" description="Secreted protein" evidence="1">
    <location>
        <begin position="32"/>
        <end position="122"/>
    </location>
</feature>
<gene>
    <name evidence="3" type="ORF">NYR99_05135</name>
    <name evidence="2" type="ORF">XdyCFBP7245_06605</name>
</gene>
<dbReference type="EMBL" id="MDEE01000006">
    <property type="protein sequence ID" value="PPU57446.1"/>
    <property type="molecule type" value="Genomic_DNA"/>
</dbReference>
<name>A0A2S7C794_9XANT</name>
<proteinExistence type="predicted"/>
<dbReference type="GeneID" id="95583233"/>
<evidence type="ECO:0000313" key="4">
    <source>
        <dbReference type="Proteomes" id="UP000238908"/>
    </source>
</evidence>
<dbReference type="AlphaFoldDB" id="A0A2S7C794"/>
<dbReference type="PROSITE" id="PS51257">
    <property type="entry name" value="PROKAR_LIPOPROTEIN"/>
    <property type="match status" value="1"/>
</dbReference>
<evidence type="ECO:0000313" key="2">
    <source>
        <dbReference type="EMBL" id="PPU57446.1"/>
    </source>
</evidence>
<feature type="signal peptide" evidence="1">
    <location>
        <begin position="1"/>
        <end position="31"/>
    </location>
</feature>
<keyword evidence="1" id="KW-0732">Signal</keyword>
<sequence>MSRALSWCLSTLFLIAPVVLMGCVIAPPTEAATRPAASPIKLAQVDTTCRTDADCTVKNVGSCCGASPACVNVNSPTNPKAVAAQCRASGMMGVCGFRPIDACQCVSGQCAATRATTDTLRP</sequence>
<evidence type="ECO:0008006" key="6">
    <source>
        <dbReference type="Google" id="ProtNLM"/>
    </source>
</evidence>